<organism evidence="4 5">
    <name type="scientific">Pseudonocardia lutea</name>
    <dbReference type="NCBI Taxonomy" id="2172015"/>
    <lineage>
        <taxon>Bacteria</taxon>
        <taxon>Bacillati</taxon>
        <taxon>Actinomycetota</taxon>
        <taxon>Actinomycetes</taxon>
        <taxon>Pseudonocardiales</taxon>
        <taxon>Pseudonocardiaceae</taxon>
        <taxon>Pseudonocardia</taxon>
    </lineage>
</organism>
<dbReference type="PROSITE" id="PS51257">
    <property type="entry name" value="PROKAR_LIPOPROTEIN"/>
    <property type="match status" value="1"/>
</dbReference>
<keyword evidence="5" id="KW-1185">Reference proteome</keyword>
<sequence>MRARRLGRSSPVLLALAAVLALIAACTAGGGGSAPAPPSSGPPSTSAPALSALPPGAVPGADWRITDPGPEHAVEGFADRTSVRPGEPVHLFVSTTAAHFTVTAFRMGDYPPTGAARVWVSPPQPGRRQADPVVQAPRNTVVAPWSPSLTLDTAGWPPGDYLLRLDAEGGARQFVPLTLATPDNTGRLVVVNAVTTWQAYNRWGGYSLYAARSGRFADRSRAVSFDRPYQAKDMQGAGDFLIFELPFVEFAEHSGLPLGYATDVDLHADPHLLDGARAVITLGHDEYWSTAMRAAATAARDRGVNLAFLGGNEIYRHIRFEDTALGPDRTEVDYKSFTEDPASRTDPLEATQQWRDPPDPRPESVLLGNFYQCNPAQADLVVADDRNWLLSGLVRNGDRLPGLVGDEYERVDLRVPTPRPIEVLFHSPLTCRGRPDFADATWYSVPSGAGVFSAGTQYWICGLDPGCRGGRSAPVVAAITTRLLTAFAGGPAGAVHPAEDNLGALGIDHP</sequence>
<dbReference type="RefSeq" id="WP_379567243.1">
    <property type="nucleotide sequence ID" value="NZ_JBHSQK010000044.1"/>
</dbReference>
<accession>A0ABW1I8U1</accession>
<protein>
    <submittedName>
        <fullName evidence="4">N,N-dimethylformamidase beta subunit family domain-containing protein</fullName>
    </submittedName>
</protein>
<keyword evidence="2" id="KW-0732">Signal</keyword>
<dbReference type="EMBL" id="JBHSQK010000044">
    <property type="protein sequence ID" value="MFC5950106.1"/>
    <property type="molecule type" value="Genomic_DNA"/>
</dbReference>
<evidence type="ECO:0000259" key="3">
    <source>
        <dbReference type="Pfam" id="PF20254"/>
    </source>
</evidence>
<comment type="caution">
    <text evidence="4">The sequence shown here is derived from an EMBL/GenBank/DDBJ whole genome shotgun (WGS) entry which is preliminary data.</text>
</comment>
<evidence type="ECO:0000256" key="1">
    <source>
        <dbReference type="SAM" id="MobiDB-lite"/>
    </source>
</evidence>
<feature type="region of interest" description="Disordered" evidence="1">
    <location>
        <begin position="30"/>
        <end position="70"/>
    </location>
</feature>
<evidence type="ECO:0000313" key="5">
    <source>
        <dbReference type="Proteomes" id="UP001596119"/>
    </source>
</evidence>
<evidence type="ECO:0000256" key="2">
    <source>
        <dbReference type="SAM" id="SignalP"/>
    </source>
</evidence>
<feature type="compositionally biased region" description="Basic and acidic residues" evidence="1">
    <location>
        <begin position="337"/>
        <end position="347"/>
    </location>
</feature>
<feature type="region of interest" description="Disordered" evidence="1">
    <location>
        <begin position="337"/>
        <end position="361"/>
    </location>
</feature>
<feature type="compositionally biased region" description="Low complexity" evidence="1">
    <location>
        <begin position="42"/>
        <end position="61"/>
    </location>
</feature>
<feature type="signal peptide" evidence="2">
    <location>
        <begin position="1"/>
        <end position="24"/>
    </location>
</feature>
<reference evidence="5" key="1">
    <citation type="journal article" date="2019" name="Int. J. Syst. Evol. Microbiol.">
        <title>The Global Catalogue of Microorganisms (GCM) 10K type strain sequencing project: providing services to taxonomists for standard genome sequencing and annotation.</title>
        <authorList>
            <consortium name="The Broad Institute Genomics Platform"/>
            <consortium name="The Broad Institute Genome Sequencing Center for Infectious Disease"/>
            <person name="Wu L."/>
            <person name="Ma J."/>
        </authorList>
    </citation>
    <scope>NUCLEOTIDE SEQUENCE [LARGE SCALE GENOMIC DNA]</scope>
    <source>
        <strain evidence="5">CGMCC 4.7397</strain>
    </source>
</reference>
<dbReference type="InterPro" id="IPR046540">
    <property type="entry name" value="DMFA2_C"/>
</dbReference>
<feature type="chain" id="PRO_5046517990" evidence="2">
    <location>
        <begin position="25"/>
        <end position="510"/>
    </location>
</feature>
<gene>
    <name evidence="4" type="ORF">ACFQH9_17680</name>
</gene>
<dbReference type="Proteomes" id="UP001596119">
    <property type="component" value="Unassembled WGS sequence"/>
</dbReference>
<evidence type="ECO:0000313" key="4">
    <source>
        <dbReference type="EMBL" id="MFC5950106.1"/>
    </source>
</evidence>
<feature type="domain" description="N,N-dimethylformamidase beta subunit-like C-terminal" evidence="3">
    <location>
        <begin position="101"/>
        <end position="467"/>
    </location>
</feature>
<dbReference type="Pfam" id="PF20254">
    <property type="entry name" value="DMFA2_C"/>
    <property type="match status" value="1"/>
</dbReference>
<proteinExistence type="predicted"/>
<name>A0ABW1I8U1_9PSEU</name>